<dbReference type="EMBL" id="KN847522">
    <property type="protein sequence ID" value="KIV93645.1"/>
    <property type="molecule type" value="Genomic_DNA"/>
</dbReference>
<dbReference type="CDD" id="cd00067">
    <property type="entry name" value="GAL4"/>
    <property type="match status" value="1"/>
</dbReference>
<dbReference type="STRING" id="212818.A0A0D1WW96"/>
<dbReference type="RefSeq" id="XP_016225219.1">
    <property type="nucleotide sequence ID" value="XM_016369431.1"/>
</dbReference>
<keyword evidence="3" id="KW-0238">DNA-binding</keyword>
<evidence type="ECO:0000256" key="6">
    <source>
        <dbReference type="SAM" id="MobiDB-lite"/>
    </source>
</evidence>
<evidence type="ECO:0000256" key="5">
    <source>
        <dbReference type="ARBA" id="ARBA00023242"/>
    </source>
</evidence>
<dbReference type="SMART" id="SM00066">
    <property type="entry name" value="GAL4"/>
    <property type="match status" value="1"/>
</dbReference>
<evidence type="ECO:0000256" key="3">
    <source>
        <dbReference type="ARBA" id="ARBA00023125"/>
    </source>
</evidence>
<evidence type="ECO:0000256" key="4">
    <source>
        <dbReference type="ARBA" id="ARBA00023163"/>
    </source>
</evidence>
<feature type="compositionally biased region" description="Basic and acidic residues" evidence="6">
    <location>
        <begin position="10"/>
        <end position="19"/>
    </location>
</feature>
<dbReference type="OMA" id="CANCVTH"/>
<organism evidence="8 9">
    <name type="scientific">Exophiala mesophila</name>
    <name type="common">Black yeast-like fungus</name>
    <dbReference type="NCBI Taxonomy" id="212818"/>
    <lineage>
        <taxon>Eukaryota</taxon>
        <taxon>Fungi</taxon>
        <taxon>Dikarya</taxon>
        <taxon>Ascomycota</taxon>
        <taxon>Pezizomycotina</taxon>
        <taxon>Eurotiomycetes</taxon>
        <taxon>Chaetothyriomycetidae</taxon>
        <taxon>Chaetothyriales</taxon>
        <taxon>Herpotrichiellaceae</taxon>
        <taxon>Exophiala</taxon>
    </lineage>
</organism>
<dbReference type="InterPro" id="IPR007219">
    <property type="entry name" value="XnlR_reg_dom"/>
</dbReference>
<dbReference type="GeneID" id="27322687"/>
<feature type="domain" description="Zn(2)-C6 fungal-type" evidence="7">
    <location>
        <begin position="23"/>
        <end position="52"/>
    </location>
</feature>
<feature type="region of interest" description="Disordered" evidence="6">
    <location>
        <begin position="56"/>
        <end position="97"/>
    </location>
</feature>
<dbReference type="PANTHER" id="PTHR46910:SF25">
    <property type="entry name" value="ABC-TRANSPORTER-REGULATING TRANSCRIPTION FACTOR"/>
    <property type="match status" value="1"/>
</dbReference>
<name>A0A0D1WW96_EXOME</name>
<keyword evidence="9" id="KW-1185">Reference proteome</keyword>
<dbReference type="CDD" id="cd12148">
    <property type="entry name" value="fungal_TF_MHR"/>
    <property type="match status" value="1"/>
</dbReference>
<proteinExistence type="predicted"/>
<gene>
    <name evidence="8" type="ORF">PV10_04842</name>
</gene>
<dbReference type="PANTHER" id="PTHR46910">
    <property type="entry name" value="TRANSCRIPTION FACTOR PDR1"/>
    <property type="match status" value="1"/>
</dbReference>
<feature type="region of interest" description="Disordered" evidence="6">
    <location>
        <begin position="1"/>
        <end position="20"/>
    </location>
</feature>
<dbReference type="SMART" id="SM00906">
    <property type="entry name" value="Fungal_trans"/>
    <property type="match status" value="1"/>
</dbReference>
<dbReference type="PROSITE" id="PS00463">
    <property type="entry name" value="ZN2_CY6_FUNGAL_1"/>
    <property type="match status" value="1"/>
</dbReference>
<dbReference type="Pfam" id="PF04082">
    <property type="entry name" value="Fungal_trans"/>
    <property type="match status" value="1"/>
</dbReference>
<protein>
    <recommendedName>
        <fullName evidence="7">Zn(2)-C6 fungal-type domain-containing protein</fullName>
    </recommendedName>
</protein>
<dbReference type="Proteomes" id="UP000054302">
    <property type="component" value="Unassembled WGS sequence"/>
</dbReference>
<dbReference type="Pfam" id="PF00172">
    <property type="entry name" value="Zn_clus"/>
    <property type="match status" value="1"/>
</dbReference>
<dbReference type="GO" id="GO:0000981">
    <property type="term" value="F:DNA-binding transcription factor activity, RNA polymerase II-specific"/>
    <property type="evidence" value="ECO:0007669"/>
    <property type="project" value="InterPro"/>
</dbReference>
<keyword evidence="1" id="KW-0479">Metal-binding</keyword>
<keyword evidence="4" id="KW-0804">Transcription</keyword>
<reference evidence="8 9" key="1">
    <citation type="submission" date="2015-01" db="EMBL/GenBank/DDBJ databases">
        <title>The Genome Sequence of Exophiala mesophila CBS40295.</title>
        <authorList>
            <consortium name="The Broad Institute Genomics Platform"/>
            <person name="Cuomo C."/>
            <person name="de Hoog S."/>
            <person name="Gorbushina A."/>
            <person name="Stielow B."/>
            <person name="Teixiera M."/>
            <person name="Abouelleil A."/>
            <person name="Chapman S.B."/>
            <person name="Priest M."/>
            <person name="Young S.K."/>
            <person name="Wortman J."/>
            <person name="Nusbaum C."/>
            <person name="Birren B."/>
        </authorList>
    </citation>
    <scope>NUCLEOTIDE SEQUENCE [LARGE SCALE GENOMIC DNA]</scope>
    <source>
        <strain evidence="8 9">CBS 40295</strain>
    </source>
</reference>
<dbReference type="Gene3D" id="4.10.240.10">
    <property type="entry name" value="Zn(2)-C6 fungal-type DNA-binding domain"/>
    <property type="match status" value="1"/>
</dbReference>
<dbReference type="AlphaFoldDB" id="A0A0D1WW96"/>
<dbReference type="InterPro" id="IPR036864">
    <property type="entry name" value="Zn2-C6_fun-type_DNA-bd_sf"/>
</dbReference>
<dbReference type="GO" id="GO:0008270">
    <property type="term" value="F:zinc ion binding"/>
    <property type="evidence" value="ECO:0007669"/>
    <property type="project" value="InterPro"/>
</dbReference>
<dbReference type="InterPro" id="IPR001138">
    <property type="entry name" value="Zn2Cys6_DnaBD"/>
</dbReference>
<keyword evidence="2" id="KW-0805">Transcription regulation</keyword>
<evidence type="ECO:0000259" key="7">
    <source>
        <dbReference type="PROSITE" id="PS50048"/>
    </source>
</evidence>
<dbReference type="GO" id="GO:0006351">
    <property type="term" value="P:DNA-templated transcription"/>
    <property type="evidence" value="ECO:0007669"/>
    <property type="project" value="InterPro"/>
</dbReference>
<dbReference type="OrthoDB" id="39175at2759"/>
<keyword evidence="5" id="KW-0539">Nucleus</keyword>
<evidence type="ECO:0000313" key="9">
    <source>
        <dbReference type="Proteomes" id="UP000054302"/>
    </source>
</evidence>
<evidence type="ECO:0000313" key="8">
    <source>
        <dbReference type="EMBL" id="KIV93645.1"/>
    </source>
</evidence>
<dbReference type="SUPFAM" id="SSF57701">
    <property type="entry name" value="Zn2/Cys6 DNA-binding domain"/>
    <property type="match status" value="1"/>
</dbReference>
<accession>A0A0D1WW96</accession>
<dbReference type="PROSITE" id="PS50048">
    <property type="entry name" value="ZN2_CY6_FUNGAL_2"/>
    <property type="match status" value="1"/>
</dbReference>
<dbReference type="GO" id="GO:0003677">
    <property type="term" value="F:DNA binding"/>
    <property type="evidence" value="ECO:0007669"/>
    <property type="project" value="UniProtKB-KW"/>
</dbReference>
<sequence>MSSALQLSVAERHAPEKTRRSVACNHCRERKIRCNGRTPCANCLDRSEVCVVTPKRTHRLQGTRGTGPSPRHRSSAPSKSSRSHHRQRRQSPGNPHILEIDQHDHLTHAASASPKDVPQRNANHSNSGTIEYELDNIQNDSATGMSPQTFTFINHCIEGPATTASNVSTLHQETSQPRQEEQEHSSVYATDTLNLEYYGPRCFLSFSSQPGVKWINSKVRSTEFSNVAMRVVTDMAQMLKMSRTPSPVREPEPSLEAATEYTKAYFEEAPETAFNIVDRSWFESRLRAHRSGSTPEDKAWYALRNVLWASGCRIQLSKKDDYTQVSRASWALFENALSVQTEVQFLRASIVAVQALILMAYFAEGVGKTSLQYMLCSTAMRLACSKGLHRQAPKSWKISSHEVKHRNWMFWSIYCLEKQICTRSGRPSAIDDDEISTLLPQSTLTNRPGDIAYCHILVDLIQLCSTAKKRLSSARALQQSSEQLIQTVSSLVQELDNIKDRAIRRYKFSLDGPLDLSQLPASGLTLGQAQSLKANYCCLVLDINTPLSYPWSGIHLHAEQDSVAFAQVEKSCAAVAEAARCAILATRQIQVDASCTALVSLYTPVYSSVNLFIQILRDTSATSTRSDLIVLDIALGYFSSLELVTNLELSLSFARDMCHFARLAVDTNNKALEKDDVGQSHSHVIAAQPLLDMSTDNFPNEPPGFGFDENDFFGSLPDETFEMWSTLLPFTATDDFNFSA</sequence>
<dbReference type="VEuPathDB" id="FungiDB:PV10_04842"/>
<evidence type="ECO:0000256" key="1">
    <source>
        <dbReference type="ARBA" id="ARBA00022723"/>
    </source>
</evidence>
<evidence type="ECO:0000256" key="2">
    <source>
        <dbReference type="ARBA" id="ARBA00023015"/>
    </source>
</evidence>
<dbReference type="InterPro" id="IPR050987">
    <property type="entry name" value="AtrR-like"/>
</dbReference>